<accession>F7E387</accession>
<evidence type="ECO:0000313" key="12">
    <source>
        <dbReference type="Proteomes" id="UP000002280"/>
    </source>
</evidence>
<dbReference type="Ensembl" id="ENSMODT00000008894.3">
    <property type="protein sequence ID" value="ENSMODP00000034363.2"/>
    <property type="gene ID" value="ENSMODG00000007034.3"/>
</dbReference>
<dbReference type="GO" id="GO:0016787">
    <property type="term" value="F:hydrolase activity"/>
    <property type="evidence" value="ECO:0007669"/>
    <property type="project" value="UniProtKB-KW"/>
</dbReference>
<dbReference type="SMART" id="SM00092">
    <property type="entry name" value="RNAse_Pc"/>
    <property type="match status" value="1"/>
</dbReference>
<dbReference type="PANTHER" id="PTHR11437">
    <property type="entry name" value="RIBONUCLEASE"/>
    <property type="match status" value="1"/>
</dbReference>
<dbReference type="Gene3D" id="3.10.130.10">
    <property type="entry name" value="Ribonuclease A-like domain"/>
    <property type="match status" value="1"/>
</dbReference>
<keyword evidence="12" id="KW-1185">Reference proteome</keyword>
<evidence type="ECO:0000256" key="4">
    <source>
        <dbReference type="ARBA" id="ARBA00022722"/>
    </source>
</evidence>
<dbReference type="InParanoid" id="F7E387"/>
<keyword evidence="7" id="KW-0378">Hydrolase</keyword>
<keyword evidence="8" id="KW-1015">Disulfide bond</keyword>
<proteinExistence type="inferred from homology"/>
<evidence type="ECO:0000256" key="6">
    <source>
        <dbReference type="ARBA" id="ARBA00022759"/>
    </source>
</evidence>
<dbReference type="InterPro" id="IPR036816">
    <property type="entry name" value="RNaseA-like_dom_sf"/>
</dbReference>
<evidence type="ECO:0000256" key="5">
    <source>
        <dbReference type="ARBA" id="ARBA00022729"/>
    </source>
</evidence>
<dbReference type="SUPFAM" id="SSF54076">
    <property type="entry name" value="RNase A-like"/>
    <property type="match status" value="1"/>
</dbReference>
<dbReference type="HOGENOM" id="CLU_117006_0_0_1"/>
<keyword evidence="4" id="KW-0540">Nuclease</keyword>
<dbReference type="GO" id="GO:0003676">
    <property type="term" value="F:nucleic acid binding"/>
    <property type="evidence" value="ECO:0007669"/>
    <property type="project" value="InterPro"/>
</dbReference>
<keyword evidence="6" id="KW-0255">Endonuclease</keyword>
<comment type="subcellular location">
    <subcellularLocation>
        <location evidence="1">Secreted</location>
    </subcellularLocation>
</comment>
<dbReference type="Pfam" id="PF00074">
    <property type="entry name" value="RnaseA"/>
    <property type="match status" value="1"/>
</dbReference>
<protein>
    <recommendedName>
        <fullName evidence="10">Ribonuclease A-domain domain-containing protein</fullName>
    </recommendedName>
</protein>
<dbReference type="GeneTree" id="ENSGT00940000163695"/>
<name>F7E387_MONDO</name>
<dbReference type="PRINTS" id="PR00794">
    <property type="entry name" value="RIBONUCLEASE"/>
</dbReference>
<feature type="chain" id="PRO_5023921513" description="Ribonuclease A-domain domain-containing protein" evidence="9">
    <location>
        <begin position="26"/>
        <end position="169"/>
    </location>
</feature>
<keyword evidence="3" id="KW-0964">Secreted</keyword>
<reference evidence="11 12" key="1">
    <citation type="journal article" date="2007" name="Nature">
        <title>Genome of the marsupial Monodelphis domestica reveals innovation in non-coding sequences.</title>
        <authorList>
            <person name="Mikkelsen T.S."/>
            <person name="Wakefield M.J."/>
            <person name="Aken B."/>
            <person name="Amemiya C.T."/>
            <person name="Chang J.L."/>
            <person name="Duke S."/>
            <person name="Garber M."/>
            <person name="Gentles A.J."/>
            <person name="Goodstadt L."/>
            <person name="Heger A."/>
            <person name="Jurka J."/>
            <person name="Kamal M."/>
            <person name="Mauceli E."/>
            <person name="Searle S.M."/>
            <person name="Sharpe T."/>
            <person name="Baker M.L."/>
            <person name="Batzer M.A."/>
            <person name="Benos P.V."/>
            <person name="Belov K."/>
            <person name="Clamp M."/>
            <person name="Cook A."/>
            <person name="Cuff J."/>
            <person name="Das R."/>
            <person name="Davidow L."/>
            <person name="Deakin J.E."/>
            <person name="Fazzari M.J."/>
            <person name="Glass J.L."/>
            <person name="Grabherr M."/>
            <person name="Greally J.M."/>
            <person name="Gu W."/>
            <person name="Hore T.A."/>
            <person name="Huttley G.A."/>
            <person name="Kleber M."/>
            <person name="Jirtle R.L."/>
            <person name="Koina E."/>
            <person name="Lee J.T."/>
            <person name="Mahony S."/>
            <person name="Marra M.A."/>
            <person name="Miller R.D."/>
            <person name="Nicholls R.D."/>
            <person name="Oda M."/>
            <person name="Papenfuss A.T."/>
            <person name="Parra Z.E."/>
            <person name="Pollock D.D."/>
            <person name="Ray D.A."/>
            <person name="Schein J.E."/>
            <person name="Speed T.P."/>
            <person name="Thompson K."/>
            <person name="VandeBerg J.L."/>
            <person name="Wade C.M."/>
            <person name="Walker J.A."/>
            <person name="Waters P.D."/>
            <person name="Webber C."/>
            <person name="Weidman J.R."/>
            <person name="Xie X."/>
            <person name="Zody M.C."/>
            <person name="Baldwin J."/>
            <person name="Abdouelleil A."/>
            <person name="Abdulkadir J."/>
            <person name="Abebe A."/>
            <person name="Abera B."/>
            <person name="Abreu J."/>
            <person name="Acer S.C."/>
            <person name="Aftuck L."/>
            <person name="Alexander A."/>
            <person name="An P."/>
            <person name="Anderson E."/>
            <person name="Anderson S."/>
            <person name="Arachi H."/>
            <person name="Azer M."/>
            <person name="Bachantsang P."/>
            <person name="Barry A."/>
            <person name="Bayul T."/>
            <person name="Berlin A."/>
            <person name="Bessette D."/>
            <person name="Bloom T."/>
            <person name="Bloom T."/>
            <person name="Boguslavskiy L."/>
            <person name="Bonnet C."/>
            <person name="Boukhgalter B."/>
            <person name="Bourzgui I."/>
            <person name="Brown A."/>
            <person name="Cahill P."/>
            <person name="Channer S."/>
            <person name="Cheshatsang Y."/>
            <person name="Chuda L."/>
            <person name="Citroen M."/>
            <person name="Collymore A."/>
            <person name="Cooke P."/>
            <person name="Costello M."/>
            <person name="D'Aco K."/>
            <person name="Daza R."/>
            <person name="De Haan G."/>
            <person name="DeGray S."/>
            <person name="DeMaso C."/>
            <person name="Dhargay N."/>
            <person name="Dooley K."/>
            <person name="Dooley E."/>
            <person name="Doricent M."/>
            <person name="Dorje P."/>
            <person name="Dorjee K."/>
            <person name="Dupes A."/>
            <person name="Elong R."/>
            <person name="Falk J."/>
            <person name="Farina A."/>
            <person name="Faro S."/>
            <person name="Ferguson D."/>
            <person name="Fisher S."/>
            <person name="Foley C.D."/>
            <person name="Franke A."/>
            <person name="Friedrich D."/>
            <person name="Gadbois L."/>
            <person name="Gearin G."/>
            <person name="Gearin C.R."/>
            <person name="Giannoukos G."/>
            <person name="Goode T."/>
            <person name="Graham J."/>
            <person name="Grandbois E."/>
            <person name="Grewal S."/>
            <person name="Gyaltsen K."/>
            <person name="Hafez N."/>
            <person name="Hagos B."/>
            <person name="Hall J."/>
            <person name="Henson C."/>
            <person name="Hollinger A."/>
            <person name="Honan T."/>
            <person name="Huard M.D."/>
            <person name="Hughes L."/>
            <person name="Hurhula B."/>
            <person name="Husby M.E."/>
            <person name="Kamat A."/>
            <person name="Kanga B."/>
            <person name="Kashin S."/>
            <person name="Khazanovich D."/>
            <person name="Kisner P."/>
            <person name="Lance K."/>
            <person name="Lara M."/>
            <person name="Lee W."/>
            <person name="Lennon N."/>
            <person name="Letendre F."/>
            <person name="LeVine R."/>
            <person name="Lipovsky A."/>
            <person name="Liu X."/>
            <person name="Liu J."/>
            <person name="Liu S."/>
            <person name="Lokyitsang T."/>
            <person name="Lokyitsang Y."/>
            <person name="Lubonja R."/>
            <person name="Lui A."/>
            <person name="MacDonald P."/>
            <person name="Magnisalis V."/>
            <person name="Maru K."/>
            <person name="Matthews C."/>
            <person name="McCusker W."/>
            <person name="McDonough S."/>
            <person name="Mehta T."/>
            <person name="Meldrim J."/>
            <person name="Meneus L."/>
            <person name="Mihai O."/>
            <person name="Mihalev A."/>
            <person name="Mihova T."/>
            <person name="Mittelman R."/>
            <person name="Mlenga V."/>
            <person name="Montmayeur A."/>
            <person name="Mulrain L."/>
            <person name="Navidi A."/>
            <person name="Naylor J."/>
            <person name="Negash T."/>
            <person name="Nguyen T."/>
            <person name="Nguyen N."/>
            <person name="Nicol R."/>
            <person name="Norbu C."/>
            <person name="Norbu N."/>
            <person name="Novod N."/>
            <person name="O'Neill B."/>
            <person name="Osman S."/>
            <person name="Markiewicz E."/>
            <person name="Oyono O.L."/>
            <person name="Patti C."/>
            <person name="Phunkhang P."/>
            <person name="Pierre F."/>
            <person name="Priest M."/>
            <person name="Raghuraman S."/>
            <person name="Rege F."/>
            <person name="Reyes R."/>
            <person name="Rise C."/>
            <person name="Rogov P."/>
            <person name="Ross K."/>
            <person name="Ryan E."/>
            <person name="Settipalli S."/>
            <person name="Shea T."/>
            <person name="Sherpa N."/>
            <person name="Shi L."/>
            <person name="Shih D."/>
            <person name="Sparrow T."/>
            <person name="Spaulding J."/>
            <person name="Stalker J."/>
            <person name="Stange-Thomann N."/>
            <person name="Stavropoulos S."/>
            <person name="Stone C."/>
            <person name="Strader C."/>
            <person name="Tesfaye S."/>
            <person name="Thomson T."/>
            <person name="Thoulutsang Y."/>
            <person name="Thoulutsang D."/>
            <person name="Topham K."/>
            <person name="Topping I."/>
            <person name="Tsamla T."/>
            <person name="Vassiliev H."/>
            <person name="Vo A."/>
            <person name="Wangchuk T."/>
            <person name="Wangdi T."/>
            <person name="Weiand M."/>
            <person name="Wilkinson J."/>
            <person name="Wilson A."/>
            <person name="Yadav S."/>
            <person name="Young G."/>
            <person name="Yu Q."/>
            <person name="Zembek L."/>
            <person name="Zhong D."/>
            <person name="Zimmer A."/>
            <person name="Zwirko Z."/>
            <person name="Jaffe D.B."/>
            <person name="Alvarez P."/>
            <person name="Brockman W."/>
            <person name="Butler J."/>
            <person name="Chin C."/>
            <person name="Gnerre S."/>
            <person name="MacCallum I."/>
            <person name="Graves J.A."/>
            <person name="Ponting C.P."/>
            <person name="Breen M."/>
            <person name="Samollow P.B."/>
            <person name="Lander E.S."/>
            <person name="Lindblad-Toh K."/>
        </authorList>
    </citation>
    <scope>NUCLEOTIDE SEQUENCE [LARGE SCALE GENOMIC DNA]</scope>
</reference>
<evidence type="ECO:0000256" key="8">
    <source>
        <dbReference type="ARBA" id="ARBA00023157"/>
    </source>
</evidence>
<reference evidence="11" key="3">
    <citation type="submission" date="2025-09" db="UniProtKB">
        <authorList>
            <consortium name="Ensembl"/>
        </authorList>
    </citation>
    <scope>IDENTIFICATION</scope>
</reference>
<dbReference type="InterPro" id="IPR001427">
    <property type="entry name" value="RNaseA"/>
</dbReference>
<dbReference type="eggNOG" id="ENOG502TDZ5">
    <property type="taxonomic scope" value="Eukaryota"/>
</dbReference>
<evidence type="ECO:0000256" key="2">
    <source>
        <dbReference type="ARBA" id="ARBA00005600"/>
    </source>
</evidence>
<keyword evidence="5 9" id="KW-0732">Signal</keyword>
<dbReference type="InterPro" id="IPR023412">
    <property type="entry name" value="RNaseA_domain"/>
</dbReference>
<dbReference type="GO" id="GO:0050830">
    <property type="term" value="P:defense response to Gram-positive bacterium"/>
    <property type="evidence" value="ECO:0000318"/>
    <property type="project" value="GO_Central"/>
</dbReference>
<organism evidence="11 12">
    <name type="scientific">Monodelphis domestica</name>
    <name type="common">Gray short-tailed opossum</name>
    <dbReference type="NCBI Taxonomy" id="13616"/>
    <lineage>
        <taxon>Eukaryota</taxon>
        <taxon>Metazoa</taxon>
        <taxon>Chordata</taxon>
        <taxon>Craniata</taxon>
        <taxon>Vertebrata</taxon>
        <taxon>Euteleostomi</taxon>
        <taxon>Mammalia</taxon>
        <taxon>Metatheria</taxon>
        <taxon>Didelphimorphia</taxon>
        <taxon>Didelphidae</taxon>
        <taxon>Monodelphis</taxon>
    </lineage>
</organism>
<evidence type="ECO:0000256" key="1">
    <source>
        <dbReference type="ARBA" id="ARBA00004613"/>
    </source>
</evidence>
<dbReference type="AlphaFoldDB" id="F7E387"/>
<dbReference type="FunFam" id="3.10.130.10:FF:000001">
    <property type="entry name" value="Ribonuclease pancreatic"/>
    <property type="match status" value="1"/>
</dbReference>
<evidence type="ECO:0000313" key="11">
    <source>
        <dbReference type="Ensembl" id="ENSMODP00000034363.2"/>
    </source>
</evidence>
<dbReference type="OMA" id="NCHQSSN"/>
<dbReference type="GO" id="GO:0004519">
    <property type="term" value="F:endonuclease activity"/>
    <property type="evidence" value="ECO:0007669"/>
    <property type="project" value="UniProtKB-KW"/>
</dbReference>
<dbReference type="CDD" id="cd06265">
    <property type="entry name" value="RNase_A_canonical"/>
    <property type="match status" value="1"/>
</dbReference>
<evidence type="ECO:0000256" key="9">
    <source>
        <dbReference type="SAM" id="SignalP"/>
    </source>
</evidence>
<dbReference type="PANTHER" id="PTHR11437:SF4">
    <property type="entry name" value="RIBONUCLEASE K6"/>
    <property type="match status" value="1"/>
</dbReference>
<dbReference type="Proteomes" id="UP000002280">
    <property type="component" value="Chromosome 1"/>
</dbReference>
<dbReference type="GO" id="GO:0004540">
    <property type="term" value="F:RNA nuclease activity"/>
    <property type="evidence" value="ECO:0000318"/>
    <property type="project" value="GO_Central"/>
</dbReference>
<sequence>MAQNVMGNSQLLLLGLSLLVLLVYSQTRPGWERFQRFKNQHVRYPKHLASNNDQYCMMEMKWVNDYNNACKGFNSFLHNQTQNIINVCFHPNIFCRNNETNCHRSIFRNSITECRSAGGQYPDCYYNGTAVRKYFVVACIPISPSGRLLPVHLDSTFWNPGQVFLLPPP</sequence>
<evidence type="ECO:0000259" key="10">
    <source>
        <dbReference type="SMART" id="SM00092"/>
    </source>
</evidence>
<evidence type="ECO:0000256" key="7">
    <source>
        <dbReference type="ARBA" id="ARBA00022801"/>
    </source>
</evidence>
<feature type="domain" description="Ribonuclease A-domain" evidence="10">
    <location>
        <begin position="30"/>
        <end position="157"/>
    </location>
</feature>
<dbReference type="Bgee" id="ENSMODG00000007034">
    <property type="expression patterns" value="Expressed in endometrium and 3 other cell types or tissues"/>
</dbReference>
<feature type="signal peptide" evidence="9">
    <location>
        <begin position="1"/>
        <end position="25"/>
    </location>
</feature>
<dbReference type="GO" id="GO:0005576">
    <property type="term" value="C:extracellular region"/>
    <property type="evidence" value="ECO:0007669"/>
    <property type="project" value="UniProtKB-SubCell"/>
</dbReference>
<comment type="similarity">
    <text evidence="2">Belongs to the pancreatic ribonuclease family.</text>
</comment>
<evidence type="ECO:0000256" key="3">
    <source>
        <dbReference type="ARBA" id="ARBA00022525"/>
    </source>
</evidence>
<reference evidence="11" key="2">
    <citation type="submission" date="2025-08" db="UniProtKB">
        <authorList>
            <consortium name="Ensembl"/>
        </authorList>
    </citation>
    <scope>IDENTIFICATION</scope>
</reference>